<dbReference type="WBParaSite" id="BTMF_0001206501-mRNA-1">
    <property type="protein sequence ID" value="BTMF_0001206501-mRNA-1"/>
    <property type="gene ID" value="BTMF_0001206501"/>
</dbReference>
<reference evidence="1" key="1">
    <citation type="submission" date="2017-02" db="UniProtKB">
        <authorList>
            <consortium name="WormBaseParasite"/>
        </authorList>
    </citation>
    <scope>IDENTIFICATION</scope>
</reference>
<dbReference type="AlphaFoldDB" id="A0A0R3QWF7"/>
<name>A0A0R3QWF7_9BILA</name>
<dbReference type="InterPro" id="IPR011009">
    <property type="entry name" value="Kinase-like_dom_sf"/>
</dbReference>
<dbReference type="Gene3D" id="1.10.1070.11">
    <property type="entry name" value="Phosphatidylinositol 3-/4-kinase, catalytic domain"/>
    <property type="match status" value="1"/>
</dbReference>
<evidence type="ECO:0000313" key="1">
    <source>
        <dbReference type="WBParaSite" id="BTMF_0001206501-mRNA-1"/>
    </source>
</evidence>
<protein>
    <submittedName>
        <fullName evidence="1">Transcription elongation factor, mitochondrial</fullName>
    </submittedName>
</protein>
<dbReference type="STRING" id="42155.A0A0R3QWF7"/>
<dbReference type="InterPro" id="IPR036940">
    <property type="entry name" value="PI3/4_kinase_cat_sf"/>
</dbReference>
<proteinExistence type="predicted"/>
<dbReference type="SUPFAM" id="SSF56112">
    <property type="entry name" value="Protein kinase-like (PK-like)"/>
    <property type="match status" value="1"/>
</dbReference>
<sequence length="369" mass="42351">LTDLLSIAVKWSLLLAAKFDKLPSKKLVRNVSQILASYSSKVANVEIFSGHYVAKNKEFSSIIYRFMPYYFVIRRADVITRRISVRALSGRETCRRFLQLAVPHFAYIGGMSLLECTNKINCLYTFEEILNAILKNKIDTSSSAKLIERFFGRTTKSTNITDQLLLDEFRHITSGSILPIDSLSKWIIPRYEDPTHYYTLRKQVALNMSVLSICEYILHLNPATVSGLCLNTRTGQAMNVDYLFGLNQTLELEVDRIVPYRMSPNLHKFLGLSVEGHYNCSIVATVRCLYARKIVTYAQLFLWDALSRQKKLPVAEIFKLARSAGKLLESRLNDLYKKESLAEYVAQLTQTARKDENLARLDPRLHPWF</sequence>
<organism evidence="1">
    <name type="scientific">Brugia timori</name>
    <dbReference type="NCBI Taxonomy" id="42155"/>
    <lineage>
        <taxon>Eukaryota</taxon>
        <taxon>Metazoa</taxon>
        <taxon>Ecdysozoa</taxon>
        <taxon>Nematoda</taxon>
        <taxon>Chromadorea</taxon>
        <taxon>Rhabditida</taxon>
        <taxon>Spirurina</taxon>
        <taxon>Spiruromorpha</taxon>
        <taxon>Filarioidea</taxon>
        <taxon>Onchocercidae</taxon>
        <taxon>Brugia</taxon>
    </lineage>
</organism>
<accession>A0A0R3QWF7</accession>